<evidence type="ECO:0000256" key="1">
    <source>
        <dbReference type="SAM" id="Phobius"/>
    </source>
</evidence>
<keyword evidence="1" id="KW-0812">Transmembrane</keyword>
<gene>
    <name evidence="2" type="ORF">C4900_15245</name>
</gene>
<name>A0A368HFA8_9GAMM</name>
<comment type="caution">
    <text evidence="2">The sequence shown here is derived from an EMBL/GenBank/DDBJ whole genome shotgun (WGS) entry which is preliminary data.</text>
</comment>
<keyword evidence="3" id="KW-1185">Reference proteome</keyword>
<proteinExistence type="predicted"/>
<accession>A0A368HFA8</accession>
<feature type="transmembrane region" description="Helical" evidence="1">
    <location>
        <begin position="187"/>
        <end position="206"/>
    </location>
</feature>
<feature type="transmembrane region" description="Helical" evidence="1">
    <location>
        <begin position="212"/>
        <end position="230"/>
    </location>
</feature>
<dbReference type="AlphaFoldDB" id="A0A368HFA8"/>
<keyword evidence="1" id="KW-1133">Transmembrane helix</keyword>
<evidence type="ECO:0000313" key="2">
    <source>
        <dbReference type="EMBL" id="RCN57068.1"/>
    </source>
</evidence>
<dbReference type="RefSeq" id="WP_114283416.1">
    <property type="nucleotide sequence ID" value="NZ_PSYR01000002.1"/>
</dbReference>
<organism evidence="2 3">
    <name type="scientific">Acidiferrobacter thiooxydans</name>
    <dbReference type="NCBI Taxonomy" id="163359"/>
    <lineage>
        <taxon>Bacteria</taxon>
        <taxon>Pseudomonadati</taxon>
        <taxon>Pseudomonadota</taxon>
        <taxon>Gammaproteobacteria</taxon>
        <taxon>Acidiferrobacterales</taxon>
        <taxon>Acidiferrobacteraceae</taxon>
        <taxon>Acidiferrobacter</taxon>
    </lineage>
</organism>
<evidence type="ECO:0000313" key="3">
    <source>
        <dbReference type="Proteomes" id="UP000253250"/>
    </source>
</evidence>
<feature type="transmembrane region" description="Helical" evidence="1">
    <location>
        <begin position="45"/>
        <end position="63"/>
    </location>
</feature>
<evidence type="ECO:0008006" key="4">
    <source>
        <dbReference type="Google" id="ProtNLM"/>
    </source>
</evidence>
<protein>
    <recommendedName>
        <fullName evidence="4">DUF624 domain-containing protein</fullName>
    </recommendedName>
</protein>
<feature type="transmembrane region" description="Helical" evidence="1">
    <location>
        <begin position="92"/>
        <end position="117"/>
    </location>
</feature>
<reference evidence="2 3" key="1">
    <citation type="submission" date="2018-02" db="EMBL/GenBank/DDBJ databases">
        <title>Insights into the biology of acidophilic members of the Acidiferrobacteraceae family derived from comparative genomic analyses.</title>
        <authorList>
            <person name="Issotta F."/>
            <person name="Thyssen C."/>
            <person name="Mena C."/>
            <person name="Moya A."/>
            <person name="Bellenberg S."/>
            <person name="Sproer C."/>
            <person name="Covarrubias P.C."/>
            <person name="Sand W."/>
            <person name="Quatrini R."/>
            <person name="Vera M."/>
        </authorList>
    </citation>
    <scope>NUCLEOTIDE SEQUENCE [LARGE SCALE GENOMIC DNA]</scope>
    <source>
        <strain evidence="3">m-1</strain>
    </source>
</reference>
<keyword evidence="1" id="KW-0472">Membrane</keyword>
<dbReference type="OrthoDB" id="9891954at2"/>
<dbReference type="EMBL" id="PSYR01000002">
    <property type="protein sequence ID" value="RCN57068.1"/>
    <property type="molecule type" value="Genomic_DNA"/>
</dbReference>
<feature type="transmembrane region" description="Helical" evidence="1">
    <location>
        <begin position="12"/>
        <end position="39"/>
    </location>
</feature>
<sequence>MDKDLSQAGPWITGAYALTTADLLLWAGTTAAYLAVAALVSDLPLAGEVLVVLFTPVIAAGVLREAARPDATGDYARRARDIFVGILRDPALALPVMSVATILLGAWVFLTVLAMILGVDGASLGAMFAHRDLLARVFTGVLLTIFWGLRVALIMTALYVLAATVLGAARPLEALEQTLALWRKQPLTIASLGITFVAPLILAAYLGPWTRTLVALVTVIPLTLAVYLSYESLRAQGSGS</sequence>
<feature type="transmembrane region" description="Helical" evidence="1">
    <location>
        <begin position="137"/>
        <end position="166"/>
    </location>
</feature>
<dbReference type="Proteomes" id="UP000253250">
    <property type="component" value="Unassembled WGS sequence"/>
</dbReference>